<evidence type="ECO:0000259" key="14">
    <source>
        <dbReference type="PROSITE" id="PS50109"/>
    </source>
</evidence>
<evidence type="ECO:0000256" key="10">
    <source>
        <dbReference type="ARBA" id="ARBA00023012"/>
    </source>
</evidence>
<comment type="caution">
    <text evidence="17">The sequence shown here is derived from an EMBL/GenBank/DDBJ whole genome shotgun (WGS) entry which is preliminary data.</text>
</comment>
<evidence type="ECO:0000256" key="4">
    <source>
        <dbReference type="ARBA" id="ARBA00022475"/>
    </source>
</evidence>
<evidence type="ECO:0000259" key="16">
    <source>
        <dbReference type="PROSITE" id="PS50894"/>
    </source>
</evidence>
<comment type="catalytic activity">
    <reaction evidence="1">
        <text>ATP + protein L-histidine = ADP + protein N-phospho-L-histidine.</text>
        <dbReference type="EC" id="2.7.13.3"/>
    </reaction>
</comment>
<reference evidence="18" key="1">
    <citation type="submission" date="2018-12" db="EMBL/GenBank/DDBJ databases">
        <title>Maribacter lutimaris sp. nov., isolated from marine sediment.</title>
        <authorList>
            <person name="Kim K.K."/>
        </authorList>
    </citation>
    <scope>NUCLEOTIDE SEQUENCE [LARGE SCALE GENOMIC DNA]</scope>
    <source>
        <strain evidence="18">PoM-212</strain>
    </source>
</reference>
<dbReference type="RefSeq" id="WP_125223037.1">
    <property type="nucleotide sequence ID" value="NZ_QUSX01000002.1"/>
</dbReference>
<evidence type="ECO:0000313" key="17">
    <source>
        <dbReference type="EMBL" id="RRQ48318.1"/>
    </source>
</evidence>
<keyword evidence="8" id="KW-0067">ATP-binding</keyword>
<feature type="domain" description="Histidine kinase" evidence="14">
    <location>
        <begin position="86"/>
        <end position="307"/>
    </location>
</feature>
<dbReference type="FunFam" id="3.30.565.10:FF:000010">
    <property type="entry name" value="Sensor histidine kinase RcsC"/>
    <property type="match status" value="1"/>
</dbReference>
<dbReference type="AlphaFoldDB" id="A0A426RH68"/>
<dbReference type="InterPro" id="IPR003661">
    <property type="entry name" value="HisK_dim/P_dom"/>
</dbReference>
<dbReference type="CDD" id="cd00082">
    <property type="entry name" value="HisKA"/>
    <property type="match status" value="1"/>
</dbReference>
<keyword evidence="4" id="KW-1003">Cell membrane</keyword>
<dbReference type="Pfam" id="PF00512">
    <property type="entry name" value="HisKA"/>
    <property type="match status" value="1"/>
</dbReference>
<dbReference type="InterPro" id="IPR036890">
    <property type="entry name" value="HATPase_C_sf"/>
</dbReference>
<dbReference type="InterPro" id="IPR008207">
    <property type="entry name" value="Sig_transdc_His_kin_Hpt_dom"/>
</dbReference>
<organism evidence="17 18">
    <name type="scientific">Maribacter algicola</name>
    <dbReference type="NCBI Taxonomy" id="2498892"/>
    <lineage>
        <taxon>Bacteria</taxon>
        <taxon>Pseudomonadati</taxon>
        <taxon>Bacteroidota</taxon>
        <taxon>Flavobacteriia</taxon>
        <taxon>Flavobacteriales</taxon>
        <taxon>Flavobacteriaceae</taxon>
        <taxon>Maribacter</taxon>
    </lineage>
</organism>
<evidence type="ECO:0000256" key="2">
    <source>
        <dbReference type="ARBA" id="ARBA00004651"/>
    </source>
</evidence>
<evidence type="ECO:0000256" key="9">
    <source>
        <dbReference type="ARBA" id="ARBA00022989"/>
    </source>
</evidence>
<keyword evidence="6" id="KW-0812">Transmembrane</keyword>
<evidence type="ECO:0000256" key="8">
    <source>
        <dbReference type="ARBA" id="ARBA00022840"/>
    </source>
</evidence>
<dbReference type="SUPFAM" id="SSF55874">
    <property type="entry name" value="ATPase domain of HSP90 chaperone/DNA topoisomerase II/histidine kinase"/>
    <property type="match status" value="1"/>
</dbReference>
<dbReference type="Gene3D" id="3.40.50.2300">
    <property type="match status" value="1"/>
</dbReference>
<gene>
    <name evidence="17" type="ORF">DZC72_11405</name>
</gene>
<evidence type="ECO:0000256" key="1">
    <source>
        <dbReference type="ARBA" id="ARBA00000085"/>
    </source>
</evidence>
<dbReference type="PANTHER" id="PTHR45339:SF1">
    <property type="entry name" value="HYBRID SIGNAL TRANSDUCTION HISTIDINE KINASE J"/>
    <property type="match status" value="1"/>
</dbReference>
<dbReference type="InterPro" id="IPR011006">
    <property type="entry name" value="CheY-like_superfamily"/>
</dbReference>
<evidence type="ECO:0000259" key="15">
    <source>
        <dbReference type="PROSITE" id="PS50110"/>
    </source>
</evidence>
<evidence type="ECO:0000313" key="18">
    <source>
        <dbReference type="Proteomes" id="UP000286990"/>
    </source>
</evidence>
<dbReference type="GO" id="GO:0005524">
    <property type="term" value="F:ATP binding"/>
    <property type="evidence" value="ECO:0007669"/>
    <property type="project" value="UniProtKB-KW"/>
</dbReference>
<dbReference type="Gene3D" id="1.10.287.130">
    <property type="match status" value="1"/>
</dbReference>
<keyword evidence="11" id="KW-0472">Membrane</keyword>
<dbReference type="CDD" id="cd17546">
    <property type="entry name" value="REC_hyHK_CKI1_RcsC-like"/>
    <property type="match status" value="1"/>
</dbReference>
<dbReference type="PROSITE" id="PS50110">
    <property type="entry name" value="RESPONSE_REGULATORY"/>
    <property type="match status" value="1"/>
</dbReference>
<sequence length="591" mass="65892">MDGVQTENLLNQLKHLESSLSSFSFESLNANEAASLKSSFKAFSHLLEEKIQNPNDPIPIIKKNNNSKGEGNAAEAHAKDNKFIAHISHEIRTPLNGIIGFTNLLREDGLNESQSKKVDAIYMASQNLMEIINEVLEYSKLSSGMEDFMSVDFNLHALINDVIFLCQTLLVDRNVDLQLKIDAKVPGILVGDPSRLSQILLNLMGNAIKFVEKGFIRLGITLLEQDQEDFKLQFSVEDSGIGMSKEQLGDVFKCFKQANGNIYQKYGGTGLGLCIVKELVERQGGEISVESFLGKGSTFKFTIPYRKGNSKNIPLKSSGKVTAVKGKEVLNGTKILVFEDNPLNQHLIKEQLDKWGCRVYVTSNVDNGLGILRTQQIDLILMDLKMPGLNGFQITEIIRGDAHMEQVPIIAVSADYTATDEEKCIASGINDFLLKPYTLDELLKKLLKAINQTALSKNSKDLLRRSVITGKASAAVDLLGVLEDCCGEISVLEELIRLFKQNVYEFIGTVKINIKQNNLKEIGFAAHKLKAGIKMLQLENLVSIVMDMQTYSEEGNEIKLRALFDEFLIRYPKYEKEIDTSLSILKTQKED</sequence>
<evidence type="ECO:0000256" key="12">
    <source>
        <dbReference type="PROSITE-ProRule" id="PRU00110"/>
    </source>
</evidence>
<dbReference type="PROSITE" id="PS50109">
    <property type="entry name" value="HIS_KIN"/>
    <property type="match status" value="1"/>
</dbReference>
<dbReference type="SMART" id="SM00388">
    <property type="entry name" value="HisKA"/>
    <property type="match status" value="1"/>
</dbReference>
<feature type="domain" description="HPt" evidence="16">
    <location>
        <begin position="488"/>
        <end position="591"/>
    </location>
</feature>
<dbReference type="Gene3D" id="1.20.120.160">
    <property type="entry name" value="HPT domain"/>
    <property type="match status" value="1"/>
</dbReference>
<keyword evidence="5 13" id="KW-0597">Phosphoprotein</keyword>
<dbReference type="EC" id="2.7.13.3" evidence="3"/>
<dbReference type="PROSITE" id="PS50894">
    <property type="entry name" value="HPT"/>
    <property type="match status" value="1"/>
</dbReference>
<evidence type="ECO:0000256" key="13">
    <source>
        <dbReference type="PROSITE-ProRule" id="PRU00169"/>
    </source>
</evidence>
<dbReference type="SUPFAM" id="SSF47226">
    <property type="entry name" value="Histidine-containing phosphotransfer domain, HPT domain"/>
    <property type="match status" value="1"/>
</dbReference>
<dbReference type="CDD" id="cd16922">
    <property type="entry name" value="HATPase_EvgS-ArcB-TorS-like"/>
    <property type="match status" value="1"/>
</dbReference>
<feature type="modified residue" description="Phosphohistidine" evidence="12">
    <location>
        <position position="527"/>
    </location>
</feature>
<dbReference type="SUPFAM" id="SSF52172">
    <property type="entry name" value="CheY-like"/>
    <property type="match status" value="1"/>
</dbReference>
<dbReference type="InterPro" id="IPR036641">
    <property type="entry name" value="HPT_dom_sf"/>
</dbReference>
<dbReference type="GO" id="GO:0005886">
    <property type="term" value="C:plasma membrane"/>
    <property type="evidence" value="ECO:0007669"/>
    <property type="project" value="UniProtKB-SubCell"/>
</dbReference>
<evidence type="ECO:0000256" key="7">
    <source>
        <dbReference type="ARBA" id="ARBA00022741"/>
    </source>
</evidence>
<dbReference type="InterPro" id="IPR001789">
    <property type="entry name" value="Sig_transdc_resp-reg_receiver"/>
</dbReference>
<dbReference type="PANTHER" id="PTHR45339">
    <property type="entry name" value="HYBRID SIGNAL TRANSDUCTION HISTIDINE KINASE J"/>
    <property type="match status" value="1"/>
</dbReference>
<dbReference type="Gene3D" id="3.30.565.10">
    <property type="entry name" value="Histidine kinase-like ATPase, C-terminal domain"/>
    <property type="match status" value="1"/>
</dbReference>
<dbReference type="Proteomes" id="UP000286990">
    <property type="component" value="Unassembled WGS sequence"/>
</dbReference>
<keyword evidence="7" id="KW-0547">Nucleotide-binding</keyword>
<keyword evidence="9" id="KW-1133">Transmembrane helix</keyword>
<dbReference type="EMBL" id="QUSX01000002">
    <property type="protein sequence ID" value="RRQ48318.1"/>
    <property type="molecule type" value="Genomic_DNA"/>
</dbReference>
<evidence type="ECO:0000256" key="3">
    <source>
        <dbReference type="ARBA" id="ARBA00012438"/>
    </source>
</evidence>
<dbReference type="SMART" id="SM00387">
    <property type="entry name" value="HATPase_c"/>
    <property type="match status" value="1"/>
</dbReference>
<keyword evidence="10" id="KW-0902">Two-component regulatory system</keyword>
<dbReference type="SMART" id="SM00448">
    <property type="entry name" value="REC"/>
    <property type="match status" value="1"/>
</dbReference>
<proteinExistence type="predicted"/>
<evidence type="ECO:0000256" key="6">
    <source>
        <dbReference type="ARBA" id="ARBA00022692"/>
    </source>
</evidence>
<evidence type="ECO:0000256" key="5">
    <source>
        <dbReference type="ARBA" id="ARBA00022553"/>
    </source>
</evidence>
<keyword evidence="18" id="KW-1185">Reference proteome</keyword>
<dbReference type="InterPro" id="IPR003594">
    <property type="entry name" value="HATPase_dom"/>
</dbReference>
<dbReference type="InterPro" id="IPR036097">
    <property type="entry name" value="HisK_dim/P_sf"/>
</dbReference>
<dbReference type="SUPFAM" id="SSF47384">
    <property type="entry name" value="Homodimeric domain of signal transducing histidine kinase"/>
    <property type="match status" value="1"/>
</dbReference>
<name>A0A426RH68_9FLAO</name>
<evidence type="ECO:0000256" key="11">
    <source>
        <dbReference type="ARBA" id="ARBA00023136"/>
    </source>
</evidence>
<protein>
    <recommendedName>
        <fullName evidence="3">histidine kinase</fullName>
        <ecNumber evidence="3">2.7.13.3</ecNumber>
    </recommendedName>
</protein>
<dbReference type="InterPro" id="IPR005467">
    <property type="entry name" value="His_kinase_dom"/>
</dbReference>
<feature type="domain" description="Response regulatory" evidence="15">
    <location>
        <begin position="334"/>
        <end position="450"/>
    </location>
</feature>
<dbReference type="GO" id="GO:0000155">
    <property type="term" value="F:phosphorelay sensor kinase activity"/>
    <property type="evidence" value="ECO:0007669"/>
    <property type="project" value="InterPro"/>
</dbReference>
<dbReference type="Pfam" id="PF02518">
    <property type="entry name" value="HATPase_c"/>
    <property type="match status" value="1"/>
</dbReference>
<dbReference type="PRINTS" id="PR00344">
    <property type="entry name" value="BCTRLSENSOR"/>
</dbReference>
<dbReference type="Pfam" id="PF00072">
    <property type="entry name" value="Response_reg"/>
    <property type="match status" value="1"/>
</dbReference>
<dbReference type="InterPro" id="IPR004358">
    <property type="entry name" value="Sig_transdc_His_kin-like_C"/>
</dbReference>
<dbReference type="OrthoDB" id="1046984at2"/>
<accession>A0A426RH68</accession>
<feature type="modified residue" description="4-aspartylphosphate" evidence="13">
    <location>
        <position position="383"/>
    </location>
</feature>
<comment type="subcellular location">
    <subcellularLocation>
        <location evidence="2">Cell membrane</location>
        <topology evidence="2">Multi-pass membrane protein</topology>
    </subcellularLocation>
</comment>